<proteinExistence type="predicted"/>
<dbReference type="WBParaSite" id="HPBE_0000589301-mRNA-1">
    <property type="protein sequence ID" value="HPBE_0000589301-mRNA-1"/>
    <property type="gene ID" value="HPBE_0000589301"/>
</dbReference>
<accession>A0A3P7WZQ1</accession>
<sequence>MKYEEKRPKKSVERRRATAEDRREKRPASDIHLLHFSITGHTAIDQRKYDPLSPREITISEQGTSREEIKLAERMASILKDFEARQLEVDEDEKLEVMEEEEEDWDPQDELMDVERQASSWHMIAFSGGTLVSEERMDSHCPMRHFELLCQLTCRLPTIDTKKME</sequence>
<evidence type="ECO:0000313" key="4">
    <source>
        <dbReference type="WBParaSite" id="HPBE_0000589301-mRNA-1"/>
    </source>
</evidence>
<gene>
    <name evidence="2" type="ORF">HPBE_LOCUS5894</name>
</gene>
<feature type="region of interest" description="Disordered" evidence="1">
    <location>
        <begin position="1"/>
        <end position="29"/>
    </location>
</feature>
<evidence type="ECO:0000313" key="3">
    <source>
        <dbReference type="Proteomes" id="UP000050761"/>
    </source>
</evidence>
<accession>A0A183FGS8</accession>
<protein>
    <submittedName>
        <fullName evidence="4">DRY_EERY domain-containing protein</fullName>
    </submittedName>
</protein>
<dbReference type="OrthoDB" id="730489at2759"/>
<dbReference type="EMBL" id="UZAH01025560">
    <property type="protein sequence ID" value="VDO66186.1"/>
    <property type="molecule type" value="Genomic_DNA"/>
</dbReference>
<dbReference type="Proteomes" id="UP000050761">
    <property type="component" value="Unassembled WGS sequence"/>
</dbReference>
<name>A0A183FGS8_HELPZ</name>
<reference evidence="4" key="2">
    <citation type="submission" date="2019-09" db="UniProtKB">
        <authorList>
            <consortium name="WormBaseParasite"/>
        </authorList>
    </citation>
    <scope>IDENTIFICATION</scope>
</reference>
<keyword evidence="3" id="KW-1185">Reference proteome</keyword>
<reference evidence="2 3" key="1">
    <citation type="submission" date="2018-11" db="EMBL/GenBank/DDBJ databases">
        <authorList>
            <consortium name="Pathogen Informatics"/>
        </authorList>
    </citation>
    <scope>NUCLEOTIDE SEQUENCE [LARGE SCALE GENOMIC DNA]</scope>
</reference>
<evidence type="ECO:0000313" key="2">
    <source>
        <dbReference type="EMBL" id="VDO66186.1"/>
    </source>
</evidence>
<dbReference type="AlphaFoldDB" id="A0A183FGS8"/>
<evidence type="ECO:0000256" key="1">
    <source>
        <dbReference type="SAM" id="MobiDB-lite"/>
    </source>
</evidence>
<organism evidence="3 4">
    <name type="scientific">Heligmosomoides polygyrus</name>
    <name type="common">Parasitic roundworm</name>
    <dbReference type="NCBI Taxonomy" id="6339"/>
    <lineage>
        <taxon>Eukaryota</taxon>
        <taxon>Metazoa</taxon>
        <taxon>Ecdysozoa</taxon>
        <taxon>Nematoda</taxon>
        <taxon>Chromadorea</taxon>
        <taxon>Rhabditida</taxon>
        <taxon>Rhabditina</taxon>
        <taxon>Rhabditomorpha</taxon>
        <taxon>Strongyloidea</taxon>
        <taxon>Heligmosomidae</taxon>
        <taxon>Heligmosomoides</taxon>
    </lineage>
</organism>